<evidence type="ECO:0000313" key="2">
    <source>
        <dbReference type="Proteomes" id="UP000034752"/>
    </source>
</evidence>
<accession>A0A0G1HXZ9</accession>
<comment type="caution">
    <text evidence="1">The sequence shown here is derived from an EMBL/GenBank/DDBJ whole genome shotgun (WGS) entry which is preliminary data.</text>
</comment>
<proteinExistence type="predicted"/>
<reference evidence="1 2" key="1">
    <citation type="journal article" date="2015" name="Nature">
        <title>rRNA introns, odd ribosomes, and small enigmatic genomes across a large radiation of phyla.</title>
        <authorList>
            <person name="Brown C.T."/>
            <person name="Hug L.A."/>
            <person name="Thomas B.C."/>
            <person name="Sharon I."/>
            <person name="Castelle C.J."/>
            <person name="Singh A."/>
            <person name="Wilkins M.J."/>
            <person name="Williams K.H."/>
            <person name="Banfield J.F."/>
        </authorList>
    </citation>
    <scope>NUCLEOTIDE SEQUENCE [LARGE SCALE GENOMIC DNA]</scope>
</reference>
<evidence type="ECO:0000313" key="1">
    <source>
        <dbReference type="EMBL" id="KKT51815.1"/>
    </source>
</evidence>
<gene>
    <name evidence="1" type="ORF">VE96_C0025G0003</name>
</gene>
<sequence length="367" mass="41017">MKAFVSLVFFALLLVAMILIIPAHGDSITNGQMQLAEKAKNVVADIFGAEMTYHSAHGYNVYGTFSDLQNQRLINPGYTPTNIATGYEVNIMMSEFMEDGDRPIVMALPVAPDTEQLVGFVAYRNEFSKSFSNGNGVVLNTLAYLLPLDLINDQDKDELVLPFQEIIDQVEAGGTLTRSDRDVILYESGNDILLFYSIQGTSAVYFRGIQSRAKGTLRSFGSCQLAYIGGNDEKVYGYFADLQEELYIRSDYTPETIVDRYVFHFFLAGSKQHFLIVAGGGVELPSFAITDDQVLLKLNLVTGDPNALLDSIDLDMNVFEEYITSDNDTTEDYYDWAYVYKPNDYNTHTAPYYIFFSGQLCTGMPVI</sequence>
<name>A0A0G1HXZ9_UNCK3</name>
<dbReference type="EMBL" id="LCIJ01000025">
    <property type="protein sequence ID" value="KKT51815.1"/>
    <property type="molecule type" value="Genomic_DNA"/>
</dbReference>
<protein>
    <submittedName>
        <fullName evidence="1">Uncharacterized protein</fullName>
    </submittedName>
</protein>
<organism evidence="1 2">
    <name type="scientific">candidate division Kazan bacterium GW2011_GWA1_44_22</name>
    <dbReference type="NCBI Taxonomy" id="1620410"/>
    <lineage>
        <taxon>Bacteria</taxon>
        <taxon>Bacteria division Kazan-3B-28</taxon>
    </lineage>
</organism>
<dbReference type="AlphaFoldDB" id="A0A0G1HXZ9"/>
<dbReference type="Proteomes" id="UP000034752">
    <property type="component" value="Unassembled WGS sequence"/>
</dbReference>